<dbReference type="Pfam" id="PF00035">
    <property type="entry name" value="dsrm"/>
    <property type="match status" value="1"/>
</dbReference>
<protein>
    <recommendedName>
        <fullName evidence="2">DRBM domain-containing protein</fullName>
    </recommendedName>
</protein>
<dbReference type="InParanoid" id="A0A2J6SPZ7"/>
<evidence type="ECO:0000313" key="4">
    <source>
        <dbReference type="Proteomes" id="UP000235371"/>
    </source>
</evidence>
<evidence type="ECO:0000313" key="3">
    <source>
        <dbReference type="EMBL" id="PMD52836.1"/>
    </source>
</evidence>
<dbReference type="EMBL" id="KZ613895">
    <property type="protein sequence ID" value="PMD52836.1"/>
    <property type="molecule type" value="Genomic_DNA"/>
</dbReference>
<evidence type="ECO:0000256" key="1">
    <source>
        <dbReference type="SAM" id="MobiDB-lite"/>
    </source>
</evidence>
<organism evidence="3 4">
    <name type="scientific">Hyaloscypha bicolor E</name>
    <dbReference type="NCBI Taxonomy" id="1095630"/>
    <lineage>
        <taxon>Eukaryota</taxon>
        <taxon>Fungi</taxon>
        <taxon>Dikarya</taxon>
        <taxon>Ascomycota</taxon>
        <taxon>Pezizomycotina</taxon>
        <taxon>Leotiomycetes</taxon>
        <taxon>Helotiales</taxon>
        <taxon>Hyaloscyphaceae</taxon>
        <taxon>Hyaloscypha</taxon>
        <taxon>Hyaloscypha bicolor</taxon>
    </lineage>
</organism>
<dbReference type="RefSeq" id="XP_024729740.1">
    <property type="nucleotide sequence ID" value="XM_024887415.1"/>
</dbReference>
<evidence type="ECO:0000259" key="2">
    <source>
        <dbReference type="Pfam" id="PF00035"/>
    </source>
</evidence>
<sequence length="315" mass="35576">MDSYFQPAKIITFTVLKLFACCRSRTKGTIAPETSEIRSQKSINSLAFVYPTNNLAELPSNEEEHPEMTTLSGPIGRVSNVSILSNDRWLGQKILEVTLATVTLRSLPPMATENDVEDLYQDLMHTFRYEECLKALCNQTELSETDANFRDLLLGQIGHIHRQTQASGSVSLGINLEKYIDDRRRLQNEKCITKQESNLESTREARALSDPQTLLLSPLKTSITISPNQNGTFHKPCLKFGLNTEPAHLPAYTSILKEYADKHGILLSYTENQTQFQPTRFTYKVTLGELEAIGRERSNKKDAKHEASKALWNPE</sequence>
<feature type="compositionally biased region" description="Basic and acidic residues" evidence="1">
    <location>
        <begin position="296"/>
        <end position="308"/>
    </location>
</feature>
<dbReference type="AlphaFoldDB" id="A0A2J6SPZ7"/>
<feature type="region of interest" description="Disordered" evidence="1">
    <location>
        <begin position="296"/>
        <end position="315"/>
    </location>
</feature>
<accession>A0A2J6SPZ7</accession>
<feature type="domain" description="DRBM" evidence="2">
    <location>
        <begin position="254"/>
        <end position="312"/>
    </location>
</feature>
<dbReference type="InterPro" id="IPR014720">
    <property type="entry name" value="dsRBD_dom"/>
</dbReference>
<dbReference type="OrthoDB" id="3429652at2759"/>
<proteinExistence type="predicted"/>
<dbReference type="SUPFAM" id="SSF54768">
    <property type="entry name" value="dsRNA-binding domain-like"/>
    <property type="match status" value="1"/>
</dbReference>
<dbReference type="Proteomes" id="UP000235371">
    <property type="component" value="Unassembled WGS sequence"/>
</dbReference>
<keyword evidence="4" id="KW-1185">Reference proteome</keyword>
<reference evidence="3 4" key="1">
    <citation type="submission" date="2016-04" db="EMBL/GenBank/DDBJ databases">
        <title>A degradative enzymes factory behind the ericoid mycorrhizal symbiosis.</title>
        <authorList>
            <consortium name="DOE Joint Genome Institute"/>
            <person name="Martino E."/>
            <person name="Morin E."/>
            <person name="Grelet G."/>
            <person name="Kuo A."/>
            <person name="Kohler A."/>
            <person name="Daghino S."/>
            <person name="Barry K."/>
            <person name="Choi C."/>
            <person name="Cichocki N."/>
            <person name="Clum A."/>
            <person name="Copeland A."/>
            <person name="Hainaut M."/>
            <person name="Haridas S."/>
            <person name="Labutti K."/>
            <person name="Lindquist E."/>
            <person name="Lipzen A."/>
            <person name="Khouja H.-R."/>
            <person name="Murat C."/>
            <person name="Ohm R."/>
            <person name="Olson A."/>
            <person name="Spatafora J."/>
            <person name="Veneault-Fourrey C."/>
            <person name="Henrissat B."/>
            <person name="Grigoriev I."/>
            <person name="Martin F."/>
            <person name="Perotto S."/>
        </authorList>
    </citation>
    <scope>NUCLEOTIDE SEQUENCE [LARGE SCALE GENOMIC DNA]</scope>
    <source>
        <strain evidence="3 4">E</strain>
    </source>
</reference>
<name>A0A2J6SPZ7_9HELO</name>
<dbReference type="GeneID" id="36595491"/>
<dbReference type="Gene3D" id="3.30.160.20">
    <property type="match status" value="1"/>
</dbReference>
<gene>
    <name evidence="3" type="ORF">K444DRAFT_668476</name>
</gene>